<name>A4S2Y2_OSTLU</name>
<dbReference type="SMART" id="SM01065">
    <property type="entry name" value="CBM_2"/>
    <property type="match status" value="1"/>
</dbReference>
<dbReference type="GO" id="GO:2001070">
    <property type="term" value="F:starch binding"/>
    <property type="evidence" value="ECO:0007669"/>
    <property type="project" value="InterPro"/>
</dbReference>
<feature type="coiled-coil region" evidence="1">
    <location>
        <begin position="104"/>
        <end position="145"/>
    </location>
</feature>
<gene>
    <name evidence="4" type="ORF">OSTLU_33608</name>
</gene>
<dbReference type="InterPro" id="IPR013784">
    <property type="entry name" value="Carb-bd-like_fold"/>
</dbReference>
<dbReference type="HOGENOM" id="CLU_418217_0_0_1"/>
<feature type="domain" description="CBM20" evidence="3">
    <location>
        <begin position="482"/>
        <end position="577"/>
    </location>
</feature>
<dbReference type="Gene3D" id="1.10.287.1490">
    <property type="match status" value="1"/>
</dbReference>
<dbReference type="EMBL" id="CP000589">
    <property type="protein sequence ID" value="ABO97909.1"/>
    <property type="molecule type" value="Genomic_DNA"/>
</dbReference>
<proteinExistence type="predicted"/>
<dbReference type="RefSeq" id="XP_001419616.1">
    <property type="nucleotide sequence ID" value="XM_001419579.1"/>
</dbReference>
<sequence length="656" mass="72137">MFAEAFEEAEAAVEAEVVEVVEDVVAKRDGAAVGAVLVPAACVVAVAALACVTYAQRYALMLWATKALDQWEANDPNFPSKQLRWQQLLDEEVSKREALNEEWLERLQAEKAKTKANADEMQQRIEEERALALDMRANATALETEFRALIDEQRAASGAREEELHGRIVEEQAKFASLSAEAGSLREQISSLEAQLTRKSDSSNDLKEELLSARRAEEVVKSELAGVCAAKDALARQLDEVRTNLTWETSKASELEEQLSALKSELASARDARAELERELEGARANLAVESSNEHELEEQLSALKSELASARDARVELERELEGARANLAVESSNEHELEEQLSALKSELASARDARVELERELDAMRDGFEAQLEAQKGAGADMKLESERLEELVAKLKNEIEANSVLRERMQTEKQAEDSYVTALNEEIEALRLELHAAQAHAAQALGQYAELDSALPKIIDAVDRLRSLTSMVNEDSPIVEHTFSVADVPPPQPNEFLVIVGSWNDWDLATGVAMSYDPDGSWKALVELQSDIVYEYKVCVCSGSDEERVPQAWQSGANSAFAIASSLINEQGLAPKATVMSHWVADPANAPIMMFGPDGEKFTLSSTQLMTDLPANLITDTLEDLSHVISEVTRGIDNDILNTKQHAATASR</sequence>
<dbReference type="PANTHER" id="PTHR45615:SF66">
    <property type="entry name" value="CARD DOMAIN-CONTAINING PROTEIN"/>
    <property type="match status" value="1"/>
</dbReference>
<dbReference type="Gene3D" id="2.60.40.10">
    <property type="entry name" value="Immunoglobulins"/>
    <property type="match status" value="1"/>
</dbReference>
<evidence type="ECO:0000259" key="3">
    <source>
        <dbReference type="SMART" id="SM01065"/>
    </source>
</evidence>
<reference evidence="4 5" key="1">
    <citation type="journal article" date="2007" name="Proc. Natl. Acad. Sci. U.S.A.">
        <title>The tiny eukaryote Ostreococcus provides genomic insights into the paradox of plankton speciation.</title>
        <authorList>
            <person name="Palenik B."/>
            <person name="Grimwood J."/>
            <person name="Aerts A."/>
            <person name="Rouze P."/>
            <person name="Salamov A."/>
            <person name="Putnam N."/>
            <person name="Dupont C."/>
            <person name="Jorgensen R."/>
            <person name="Derelle E."/>
            <person name="Rombauts S."/>
            <person name="Zhou K."/>
            <person name="Otillar R."/>
            <person name="Merchant S.S."/>
            <person name="Podell S."/>
            <person name="Gaasterland T."/>
            <person name="Napoli C."/>
            <person name="Gendler K."/>
            <person name="Manuell A."/>
            <person name="Tai V."/>
            <person name="Vallon O."/>
            <person name="Piganeau G."/>
            <person name="Jancek S."/>
            <person name="Heijde M."/>
            <person name="Jabbari K."/>
            <person name="Bowler C."/>
            <person name="Lohr M."/>
            <person name="Robbens S."/>
            <person name="Werner G."/>
            <person name="Dubchak I."/>
            <person name="Pazour G.J."/>
            <person name="Ren Q."/>
            <person name="Paulsen I."/>
            <person name="Delwiche C."/>
            <person name="Schmutz J."/>
            <person name="Rokhsar D."/>
            <person name="Van de Peer Y."/>
            <person name="Moreau H."/>
            <person name="Grigoriev I.V."/>
        </authorList>
    </citation>
    <scope>NUCLEOTIDE SEQUENCE [LARGE SCALE GENOMIC DNA]</scope>
    <source>
        <strain evidence="4 5">CCE9901</strain>
    </source>
</reference>
<dbReference type="InterPro" id="IPR013783">
    <property type="entry name" value="Ig-like_fold"/>
</dbReference>
<protein>
    <recommendedName>
        <fullName evidence="3">CBM20 domain-containing protein</fullName>
    </recommendedName>
</protein>
<feature type="coiled-coil region" evidence="1">
    <location>
        <begin position="245"/>
        <end position="451"/>
    </location>
</feature>
<organism evidence="4 5">
    <name type="scientific">Ostreococcus lucimarinus (strain CCE9901)</name>
    <dbReference type="NCBI Taxonomy" id="436017"/>
    <lineage>
        <taxon>Eukaryota</taxon>
        <taxon>Viridiplantae</taxon>
        <taxon>Chlorophyta</taxon>
        <taxon>Mamiellophyceae</taxon>
        <taxon>Mamiellales</taxon>
        <taxon>Bathycoccaceae</taxon>
        <taxon>Ostreococcus</taxon>
    </lineage>
</organism>
<evidence type="ECO:0000313" key="4">
    <source>
        <dbReference type="EMBL" id="ABO97909.1"/>
    </source>
</evidence>
<dbReference type="Gramene" id="ABO97909">
    <property type="protein sequence ID" value="ABO97909"/>
    <property type="gene ID" value="OSTLU_33608"/>
</dbReference>
<keyword evidence="2" id="KW-0812">Transmembrane</keyword>
<dbReference type="PANTHER" id="PTHR45615">
    <property type="entry name" value="MYOSIN HEAVY CHAIN, NON-MUSCLE"/>
    <property type="match status" value="1"/>
</dbReference>
<accession>A4S2Y2</accession>
<keyword evidence="2" id="KW-1133">Transmembrane helix</keyword>
<feature type="transmembrane region" description="Helical" evidence="2">
    <location>
        <begin position="31"/>
        <end position="55"/>
    </location>
</feature>
<dbReference type="CDD" id="cd02859">
    <property type="entry name" value="E_set_AMPKbeta_like_N"/>
    <property type="match status" value="1"/>
</dbReference>
<evidence type="ECO:0000256" key="2">
    <source>
        <dbReference type="SAM" id="Phobius"/>
    </source>
</evidence>
<dbReference type="Proteomes" id="UP000001568">
    <property type="component" value="Chromosome 9"/>
</dbReference>
<dbReference type="AlphaFoldDB" id="A4S2Y2"/>
<feature type="coiled-coil region" evidence="1">
    <location>
        <begin position="175"/>
        <end position="209"/>
    </location>
</feature>
<evidence type="ECO:0000256" key="1">
    <source>
        <dbReference type="SAM" id="Coils"/>
    </source>
</evidence>
<dbReference type="InterPro" id="IPR002044">
    <property type="entry name" value="CBM20"/>
</dbReference>
<keyword evidence="5" id="KW-1185">Reference proteome</keyword>
<keyword evidence="2" id="KW-0472">Membrane</keyword>
<dbReference type="KEGG" id="olu:OSTLU_33608"/>
<dbReference type="GeneID" id="5003827"/>
<evidence type="ECO:0000313" key="5">
    <source>
        <dbReference type="Proteomes" id="UP000001568"/>
    </source>
</evidence>
<dbReference type="SUPFAM" id="SSF49452">
    <property type="entry name" value="Starch-binding domain-like"/>
    <property type="match status" value="1"/>
</dbReference>
<keyword evidence="1" id="KW-0175">Coiled coil</keyword>